<feature type="region of interest" description="Disordered" evidence="8">
    <location>
        <begin position="602"/>
        <end position="655"/>
    </location>
</feature>
<evidence type="ECO:0000259" key="9">
    <source>
        <dbReference type="PROSITE" id="PS50305"/>
    </source>
</evidence>
<comment type="caution">
    <text evidence="10">The sequence shown here is derived from an EMBL/GenBank/DDBJ whole genome shotgun (WGS) entry which is preliminary data.</text>
</comment>
<evidence type="ECO:0000256" key="6">
    <source>
        <dbReference type="ARBA" id="ARBA00023027"/>
    </source>
</evidence>
<feature type="binding site" evidence="7">
    <location>
        <position position="299"/>
    </location>
    <ligand>
        <name>Zn(2+)</name>
        <dbReference type="ChEBI" id="CHEBI:29105"/>
    </ligand>
</feature>
<dbReference type="SUPFAM" id="SSF52467">
    <property type="entry name" value="DHS-like NAD/FAD-binding domain"/>
    <property type="match status" value="1"/>
</dbReference>
<evidence type="ECO:0000256" key="8">
    <source>
        <dbReference type="SAM" id="MobiDB-lite"/>
    </source>
</evidence>
<protein>
    <submittedName>
        <fullName evidence="10">DHS-like NAD/FAD-binding domain-containing protein</fullName>
    </submittedName>
</protein>
<feature type="domain" description="Deacetylase sirtuin-type" evidence="9">
    <location>
        <begin position="163"/>
        <end position="465"/>
    </location>
</feature>
<dbReference type="Pfam" id="PF02146">
    <property type="entry name" value="SIR2"/>
    <property type="match status" value="1"/>
</dbReference>
<dbReference type="EMBL" id="MU839007">
    <property type="protein sequence ID" value="KAK1767638.1"/>
    <property type="molecule type" value="Genomic_DNA"/>
</dbReference>
<feature type="compositionally biased region" description="Basic and acidic residues" evidence="8">
    <location>
        <begin position="342"/>
        <end position="356"/>
    </location>
</feature>
<evidence type="ECO:0000256" key="1">
    <source>
        <dbReference type="ARBA" id="ARBA00001947"/>
    </source>
</evidence>
<dbReference type="PANTHER" id="PTHR11085">
    <property type="entry name" value="NAD-DEPENDENT PROTEIN DEACYLASE SIRTUIN-5, MITOCHONDRIAL-RELATED"/>
    <property type="match status" value="1"/>
</dbReference>
<sequence length="711" mass="77231">MDPGQDRQPATNGYTRGPSTRVKPIVNYEEKRPLADVRADIKHGAGPKTTLNELEERINDLGESWETESLFEDALEDLTEERFSPDDPEACTQDEAVKFRQMLRALGPEEFCRRTVDSGVITAKKLLTAFGIRPPGFLEGQPDDAYFSLLSLALSRELSKRAKLLKYNSVDDAVSLLKSSKNIIVLTGAGISTSLGIPDFRSKGTGLYSKLEHLGLNDPQEVFDITVFKQDPTIFYTVAKDILPSTERYSPTHAFIALLQQKGKLLTNYSQNIDNLEATAGIRPDKLVQCHGSFATASCVKCGYQVPGEAIFPDMKAGKIPRCRQCALGSRTTNNSRKRKMAKDGTEKKSRRRPGDYDSNSDSEFDLPTASCGVMKPDIIFFGESLPDSFSKRLTEHDRDLVDLVIVIGTSLKVAPVSELVPFLPPHVPQLYISRTAVDHVNFDIDLLGDCDVVVAELCRRAGWDLRHEMVPRGQVVDVGLADGYPSRHVFTQVSSGPAAPVEAKSQAGAMVPAAKTSGLRAPDAMVQGGLMYPVAMVPVTMVPGAMFPGPMFPGAAYPAAMVPGGMYPPAAMIPGAMAPKMRDPEEQKIRKTGSVVVPEAKAPGAKAAEKRIRKTSAPEVKIPGSRAAGETRIRKSSTPEAKVPPGAKAAETKNQITSLPKAKVWKTTNVPEAKVPKMRVPEAKVSSRKVVETTVSEVEVTESRITAADF</sequence>
<organism evidence="10 11">
    <name type="scientific">Phialemonium atrogriseum</name>
    <dbReference type="NCBI Taxonomy" id="1093897"/>
    <lineage>
        <taxon>Eukaryota</taxon>
        <taxon>Fungi</taxon>
        <taxon>Dikarya</taxon>
        <taxon>Ascomycota</taxon>
        <taxon>Pezizomycotina</taxon>
        <taxon>Sordariomycetes</taxon>
        <taxon>Sordariomycetidae</taxon>
        <taxon>Cephalothecales</taxon>
        <taxon>Cephalothecaceae</taxon>
        <taxon>Phialemonium</taxon>
    </lineage>
</organism>
<evidence type="ECO:0000256" key="3">
    <source>
        <dbReference type="ARBA" id="ARBA00022679"/>
    </source>
</evidence>
<dbReference type="PANTHER" id="PTHR11085:SF9">
    <property type="entry name" value="NAD-DEPENDENT PROTEIN DEACETYLASE SIRTUIN-1"/>
    <property type="match status" value="1"/>
</dbReference>
<reference evidence="10" key="1">
    <citation type="submission" date="2023-06" db="EMBL/GenBank/DDBJ databases">
        <title>Genome-scale phylogeny and comparative genomics of the fungal order Sordariales.</title>
        <authorList>
            <consortium name="Lawrence Berkeley National Laboratory"/>
            <person name="Hensen N."/>
            <person name="Bonometti L."/>
            <person name="Westerberg I."/>
            <person name="Brannstrom I.O."/>
            <person name="Guillou S."/>
            <person name="Cros-Aarteil S."/>
            <person name="Calhoun S."/>
            <person name="Haridas S."/>
            <person name="Kuo A."/>
            <person name="Mondo S."/>
            <person name="Pangilinan J."/>
            <person name="Riley R."/>
            <person name="Labutti K."/>
            <person name="Andreopoulos B."/>
            <person name="Lipzen A."/>
            <person name="Chen C."/>
            <person name="Yanf M."/>
            <person name="Daum C."/>
            <person name="Ng V."/>
            <person name="Clum A."/>
            <person name="Steindorff A."/>
            <person name="Ohm R."/>
            <person name="Martin F."/>
            <person name="Silar P."/>
            <person name="Natvig D."/>
            <person name="Lalanne C."/>
            <person name="Gautier V."/>
            <person name="Ament-Velasquez S.L."/>
            <person name="Kruys A."/>
            <person name="Hutchinson M.I."/>
            <person name="Powell A.J."/>
            <person name="Barry K."/>
            <person name="Miller A.N."/>
            <person name="Grigoriev I.V."/>
            <person name="Debuchy R."/>
            <person name="Gladieux P."/>
            <person name="Thoren M.H."/>
            <person name="Johannesson H."/>
        </authorList>
    </citation>
    <scope>NUCLEOTIDE SEQUENCE</scope>
    <source>
        <strain evidence="10">8032-3</strain>
    </source>
</reference>
<dbReference type="GO" id="GO:0046872">
    <property type="term" value="F:metal ion binding"/>
    <property type="evidence" value="ECO:0007669"/>
    <property type="project" value="UniProtKB-KW"/>
</dbReference>
<dbReference type="InterPro" id="IPR050134">
    <property type="entry name" value="NAD-dep_sirtuin_deacylases"/>
</dbReference>
<dbReference type="InterPro" id="IPR026591">
    <property type="entry name" value="Sirtuin_cat_small_dom_sf"/>
</dbReference>
<dbReference type="RefSeq" id="XP_060283851.1">
    <property type="nucleotide sequence ID" value="XM_060429890.1"/>
</dbReference>
<dbReference type="InterPro" id="IPR026590">
    <property type="entry name" value="Ssirtuin_cat_dom"/>
</dbReference>
<feature type="binding site" evidence="7">
    <location>
        <position position="323"/>
    </location>
    <ligand>
        <name>Zn(2+)</name>
        <dbReference type="ChEBI" id="CHEBI:29105"/>
    </ligand>
</feature>
<comment type="similarity">
    <text evidence="2">Belongs to the sirtuin family. Class I subfamily.</text>
</comment>
<evidence type="ECO:0000256" key="7">
    <source>
        <dbReference type="PROSITE-ProRule" id="PRU00236"/>
    </source>
</evidence>
<feature type="binding site" evidence="7">
    <location>
        <position position="302"/>
    </location>
    <ligand>
        <name>Zn(2+)</name>
        <dbReference type="ChEBI" id="CHEBI:29105"/>
    </ligand>
</feature>
<feature type="binding site" evidence="7">
    <location>
        <position position="372"/>
    </location>
    <ligand>
        <name>Zn(2+)</name>
        <dbReference type="ChEBI" id="CHEBI:29105"/>
    </ligand>
</feature>
<dbReference type="Proteomes" id="UP001244011">
    <property type="component" value="Unassembled WGS sequence"/>
</dbReference>
<accession>A0AAJ0FLR5</accession>
<dbReference type="PROSITE" id="PS50305">
    <property type="entry name" value="SIRTUIN"/>
    <property type="match status" value="1"/>
</dbReference>
<evidence type="ECO:0000256" key="4">
    <source>
        <dbReference type="ARBA" id="ARBA00022723"/>
    </source>
</evidence>
<feature type="compositionally biased region" description="Polar residues" evidence="8">
    <location>
        <begin position="8"/>
        <end position="18"/>
    </location>
</feature>
<dbReference type="Gene3D" id="3.30.1600.10">
    <property type="entry name" value="SIR2/SIRT2 'Small Domain"/>
    <property type="match status" value="1"/>
</dbReference>
<proteinExistence type="inferred from homology"/>
<dbReference type="GO" id="GO:0046970">
    <property type="term" value="F:histone H4K16 deacetylase activity, NAD-dependent"/>
    <property type="evidence" value="ECO:0007669"/>
    <property type="project" value="TreeGrafter"/>
</dbReference>
<keyword evidence="6" id="KW-0520">NAD</keyword>
<dbReference type="GO" id="GO:0005634">
    <property type="term" value="C:nucleus"/>
    <property type="evidence" value="ECO:0007669"/>
    <property type="project" value="TreeGrafter"/>
</dbReference>
<dbReference type="InterPro" id="IPR029035">
    <property type="entry name" value="DHS-like_NAD/FAD-binding_dom"/>
</dbReference>
<keyword evidence="5 7" id="KW-0862">Zinc</keyword>
<keyword evidence="3" id="KW-0808">Transferase</keyword>
<gene>
    <name evidence="10" type="ORF">QBC33DRAFT_558480</name>
</gene>
<name>A0AAJ0FLR5_9PEZI</name>
<evidence type="ECO:0000256" key="5">
    <source>
        <dbReference type="ARBA" id="ARBA00022833"/>
    </source>
</evidence>
<evidence type="ECO:0000313" key="10">
    <source>
        <dbReference type="EMBL" id="KAK1767638.1"/>
    </source>
</evidence>
<dbReference type="GeneID" id="85313077"/>
<dbReference type="AlphaFoldDB" id="A0AAJ0FLR5"/>
<feature type="active site" description="Proton acceptor" evidence="7">
    <location>
        <position position="291"/>
    </location>
</feature>
<keyword evidence="4 7" id="KW-0479">Metal-binding</keyword>
<dbReference type="GO" id="GO:0070403">
    <property type="term" value="F:NAD+ binding"/>
    <property type="evidence" value="ECO:0007669"/>
    <property type="project" value="InterPro"/>
</dbReference>
<dbReference type="InterPro" id="IPR003000">
    <property type="entry name" value="Sirtuin"/>
</dbReference>
<evidence type="ECO:0000313" key="11">
    <source>
        <dbReference type="Proteomes" id="UP001244011"/>
    </source>
</evidence>
<feature type="region of interest" description="Disordered" evidence="8">
    <location>
        <begin position="1"/>
        <end position="26"/>
    </location>
</feature>
<dbReference type="Gene3D" id="3.40.50.1220">
    <property type="entry name" value="TPP-binding domain"/>
    <property type="match status" value="1"/>
</dbReference>
<feature type="region of interest" description="Disordered" evidence="8">
    <location>
        <begin position="331"/>
        <end position="364"/>
    </location>
</feature>
<comment type="cofactor">
    <cofactor evidence="1">
        <name>Zn(2+)</name>
        <dbReference type="ChEBI" id="CHEBI:29105"/>
    </cofactor>
</comment>
<keyword evidence="11" id="KW-1185">Reference proteome</keyword>
<evidence type="ECO:0000256" key="2">
    <source>
        <dbReference type="ARBA" id="ARBA00006924"/>
    </source>
</evidence>